<evidence type="ECO:0000259" key="4">
    <source>
        <dbReference type="Pfam" id="PF00370"/>
    </source>
</evidence>
<feature type="domain" description="Carbohydrate kinase FGGY C-terminal" evidence="5">
    <location>
        <begin position="260"/>
        <end position="439"/>
    </location>
</feature>
<dbReference type="CDD" id="cd07773">
    <property type="entry name" value="ASKHA_NBD_FGGY_FK"/>
    <property type="match status" value="1"/>
</dbReference>
<proteinExistence type="inferred from homology"/>
<comment type="similarity">
    <text evidence="1">Belongs to the FGGY kinase family.</text>
</comment>
<feature type="domain" description="Carbohydrate kinase FGGY N-terminal" evidence="4">
    <location>
        <begin position="4"/>
        <end position="249"/>
    </location>
</feature>
<organism evidence="6 7">
    <name type="scientific">Microlunatus flavus</name>
    <dbReference type="NCBI Taxonomy" id="1036181"/>
    <lineage>
        <taxon>Bacteria</taxon>
        <taxon>Bacillati</taxon>
        <taxon>Actinomycetota</taxon>
        <taxon>Actinomycetes</taxon>
        <taxon>Propionibacteriales</taxon>
        <taxon>Propionibacteriaceae</taxon>
        <taxon>Microlunatus</taxon>
    </lineage>
</organism>
<dbReference type="PANTHER" id="PTHR43095">
    <property type="entry name" value="SUGAR KINASE"/>
    <property type="match status" value="1"/>
</dbReference>
<dbReference type="GO" id="GO:0005975">
    <property type="term" value="P:carbohydrate metabolic process"/>
    <property type="evidence" value="ECO:0007669"/>
    <property type="project" value="InterPro"/>
</dbReference>
<evidence type="ECO:0000256" key="1">
    <source>
        <dbReference type="ARBA" id="ARBA00009156"/>
    </source>
</evidence>
<dbReference type="InterPro" id="IPR043129">
    <property type="entry name" value="ATPase_NBD"/>
</dbReference>
<keyword evidence="7" id="KW-1185">Reference proteome</keyword>
<dbReference type="STRING" id="1036181.SAMN05421756_101701"/>
<keyword evidence="2" id="KW-0808">Transferase</keyword>
<evidence type="ECO:0000259" key="5">
    <source>
        <dbReference type="Pfam" id="PF02782"/>
    </source>
</evidence>
<dbReference type="InterPro" id="IPR000577">
    <property type="entry name" value="Carb_kinase_FGGY"/>
</dbReference>
<evidence type="ECO:0000313" key="6">
    <source>
        <dbReference type="EMBL" id="SEP79191.1"/>
    </source>
</evidence>
<dbReference type="GO" id="GO:0016301">
    <property type="term" value="F:kinase activity"/>
    <property type="evidence" value="ECO:0007669"/>
    <property type="project" value="UniProtKB-KW"/>
</dbReference>
<protein>
    <submittedName>
        <fullName evidence="6">Xylulokinase</fullName>
    </submittedName>
</protein>
<dbReference type="InterPro" id="IPR018485">
    <property type="entry name" value="FGGY_C"/>
</dbReference>
<dbReference type="RefSeq" id="WP_091177672.1">
    <property type="nucleotide sequence ID" value="NZ_FOFA01000001.1"/>
</dbReference>
<sequence>MSTVGLDLGTTGVRAVAFDGDGRELASAAIPTRRCAPRPGWLEVDAEAVLRDAEAVLADVARRAAEAGDPVRAVGFSSQGEAVVPVDAAGRALAGVPLGLDARGARAAAALAARLGADRVQELTGQPSHRMFSVGKIAEGGPAWRTPAVVGYRTLADFVAGRLGAPPAVDWTGAARTGMFDVSARTWSGEVLGATALDAPWLEPGRLSPPVAPGTDLGPFHPGVADRLGLARSTRLVAGMHDQAASYVGAGGSPGAVSVYALGSSDCLAVGTTTRPQGLGGTGFATYPWREDRWLTLAGSATGGLAVEWCAELLRSADVEALVAEASASPSPVLVLPYLAGSGTLDNDPDVRGSVVGLTLATTRADVQRAFLEASGFELGVLLEAFLTVGVVAGDLRAVGTGATSPVALGARADAGGTALTPAPGRSSARGAALLAAAALGAVDLDHLPPPVLGEPRRPVPATAGWYARQRRAYRALALTLRSFEHEHGAVARQAPPCVPAP</sequence>
<dbReference type="InterPro" id="IPR050406">
    <property type="entry name" value="FGGY_Carb_Kinase"/>
</dbReference>
<reference evidence="7" key="1">
    <citation type="submission" date="2016-10" db="EMBL/GenBank/DDBJ databases">
        <authorList>
            <person name="Varghese N."/>
            <person name="Submissions S."/>
        </authorList>
    </citation>
    <scope>NUCLEOTIDE SEQUENCE [LARGE SCALE GENOMIC DNA]</scope>
    <source>
        <strain evidence="7">CGMCC 4.6856</strain>
    </source>
</reference>
<keyword evidence="3 6" id="KW-0418">Kinase</keyword>
<name>A0A1H9ARP0_9ACTN</name>
<dbReference type="SUPFAM" id="SSF53067">
    <property type="entry name" value="Actin-like ATPase domain"/>
    <property type="match status" value="2"/>
</dbReference>
<dbReference type="EMBL" id="FOFA01000001">
    <property type="protein sequence ID" value="SEP79191.1"/>
    <property type="molecule type" value="Genomic_DNA"/>
</dbReference>
<dbReference type="PIRSF" id="PIRSF000538">
    <property type="entry name" value="GlpK"/>
    <property type="match status" value="1"/>
</dbReference>
<dbReference type="Pfam" id="PF00370">
    <property type="entry name" value="FGGY_N"/>
    <property type="match status" value="1"/>
</dbReference>
<evidence type="ECO:0000256" key="3">
    <source>
        <dbReference type="ARBA" id="ARBA00022777"/>
    </source>
</evidence>
<dbReference type="InterPro" id="IPR018484">
    <property type="entry name" value="FGGY_N"/>
</dbReference>
<gene>
    <name evidence="6" type="ORF">SAMN05421756_101701</name>
</gene>
<accession>A0A1H9ARP0</accession>
<dbReference type="Proteomes" id="UP000198504">
    <property type="component" value="Unassembled WGS sequence"/>
</dbReference>
<evidence type="ECO:0000313" key="7">
    <source>
        <dbReference type="Proteomes" id="UP000198504"/>
    </source>
</evidence>
<dbReference type="AlphaFoldDB" id="A0A1H9ARP0"/>
<evidence type="ECO:0000256" key="2">
    <source>
        <dbReference type="ARBA" id="ARBA00022679"/>
    </source>
</evidence>
<dbReference type="Gene3D" id="3.30.420.40">
    <property type="match status" value="2"/>
</dbReference>
<dbReference type="Pfam" id="PF02782">
    <property type="entry name" value="FGGY_C"/>
    <property type="match status" value="1"/>
</dbReference>
<dbReference type="OrthoDB" id="9805576at2"/>